<dbReference type="Gene3D" id="3.40.30.10">
    <property type="entry name" value="Glutaredoxin"/>
    <property type="match status" value="1"/>
</dbReference>
<proteinExistence type="predicted"/>
<dbReference type="Proteomes" id="UP000787635">
    <property type="component" value="Unassembled WGS sequence"/>
</dbReference>
<dbReference type="InterPro" id="IPR036249">
    <property type="entry name" value="Thioredoxin-like_sf"/>
</dbReference>
<evidence type="ECO:0000313" key="2">
    <source>
        <dbReference type="EMBL" id="NKC34409.1"/>
    </source>
</evidence>
<dbReference type="CDD" id="cd02980">
    <property type="entry name" value="TRX_Fd_family"/>
    <property type="match status" value="1"/>
</dbReference>
<gene>
    <name evidence="2" type="ORF">HEQ75_26395</name>
</gene>
<evidence type="ECO:0000313" key="3">
    <source>
        <dbReference type="Proteomes" id="UP000787635"/>
    </source>
</evidence>
<dbReference type="SUPFAM" id="SSF52833">
    <property type="entry name" value="Thioredoxin-like"/>
    <property type="match status" value="1"/>
</dbReference>
<dbReference type="EMBL" id="JAAVNE010000083">
    <property type="protein sequence ID" value="NKC34409.1"/>
    <property type="molecule type" value="Genomic_DNA"/>
</dbReference>
<feature type="region of interest" description="Disordered" evidence="1">
    <location>
        <begin position="1"/>
        <end position="22"/>
    </location>
</feature>
<reference evidence="2 3" key="1">
    <citation type="submission" date="2020-03" db="EMBL/GenBank/DDBJ databases">
        <title>Roseomonas selenitidurans sp. nov. isolated from urban soil.</title>
        <authorList>
            <person name="Liu H."/>
        </authorList>
    </citation>
    <scope>NUCLEOTIDE SEQUENCE [LARGE SCALE GENOMIC DNA]</scope>
    <source>
        <strain evidence="2 3">BU-1</strain>
    </source>
</reference>
<keyword evidence="3" id="KW-1185">Reference proteome</keyword>
<accession>A0ABX1EAZ0</accession>
<protein>
    <submittedName>
        <fullName evidence="2">(2Fe-2S) ferredoxin domain-containing protein</fullName>
    </submittedName>
</protein>
<sequence length="132" mass="14595">MRPEASLNDATTRPEAAPEDPPPYFRAHVFVCCNRRPDGHRRGSCAARGSEALRDYMKVRAKELGLGGVRVNQAGCLDRCEFGPALVIYPEGVWYSPKTPEDVDRILQTHLVQGGRVPALMLTERDIPPPKG</sequence>
<evidence type="ECO:0000256" key="1">
    <source>
        <dbReference type="SAM" id="MobiDB-lite"/>
    </source>
</evidence>
<comment type="caution">
    <text evidence="2">The sequence shown here is derived from an EMBL/GenBank/DDBJ whole genome shotgun (WGS) entry which is preliminary data.</text>
</comment>
<organism evidence="2 3">
    <name type="scientific">Falsiroseomonas selenitidurans</name>
    <dbReference type="NCBI Taxonomy" id="2716335"/>
    <lineage>
        <taxon>Bacteria</taxon>
        <taxon>Pseudomonadati</taxon>
        <taxon>Pseudomonadota</taxon>
        <taxon>Alphaproteobacteria</taxon>
        <taxon>Acetobacterales</taxon>
        <taxon>Roseomonadaceae</taxon>
        <taxon>Falsiroseomonas</taxon>
    </lineage>
</organism>
<name>A0ABX1EAZ0_9PROT</name>